<dbReference type="OrthoDB" id="248495at2759"/>
<evidence type="ECO:0000256" key="5">
    <source>
        <dbReference type="ARBA" id="ARBA00022840"/>
    </source>
</evidence>
<feature type="domain" description="Protein kinase" evidence="9">
    <location>
        <begin position="450"/>
        <end position="757"/>
    </location>
</feature>
<dbReference type="CDD" id="cd13981">
    <property type="entry name" value="STKc_Bub1_BubR1"/>
    <property type="match status" value="1"/>
</dbReference>
<keyword evidence="3 7" id="KW-0547">Nucleotide-binding</keyword>
<dbReference type="GO" id="GO:0032991">
    <property type="term" value="C:protein-containing complex"/>
    <property type="evidence" value="ECO:0007669"/>
    <property type="project" value="UniProtKB-ARBA"/>
</dbReference>
<gene>
    <name evidence="11" type="ORF">NADFUDRAFT_27057</name>
</gene>
<feature type="region of interest" description="Disordered" evidence="8">
    <location>
        <begin position="272"/>
        <end position="293"/>
    </location>
</feature>
<dbReference type="GO" id="GO:0005634">
    <property type="term" value="C:nucleus"/>
    <property type="evidence" value="ECO:0007669"/>
    <property type="project" value="TreeGrafter"/>
</dbReference>
<feature type="compositionally biased region" description="Polar residues" evidence="8">
    <location>
        <begin position="349"/>
        <end position="362"/>
    </location>
</feature>
<dbReference type="GO" id="GO:0000776">
    <property type="term" value="C:kinetochore"/>
    <property type="evidence" value="ECO:0007669"/>
    <property type="project" value="UniProtKB-KW"/>
</dbReference>
<reference evidence="11 12" key="1">
    <citation type="journal article" date="2016" name="Proc. Natl. Acad. Sci. U.S.A.">
        <title>Comparative genomics of biotechnologically important yeasts.</title>
        <authorList>
            <person name="Riley R."/>
            <person name="Haridas S."/>
            <person name="Wolfe K.H."/>
            <person name="Lopes M.R."/>
            <person name="Hittinger C.T."/>
            <person name="Goeker M."/>
            <person name="Salamov A.A."/>
            <person name="Wisecaver J.H."/>
            <person name="Long T.M."/>
            <person name="Calvey C.H."/>
            <person name="Aerts A.L."/>
            <person name="Barry K.W."/>
            <person name="Choi C."/>
            <person name="Clum A."/>
            <person name="Coughlan A.Y."/>
            <person name="Deshpande S."/>
            <person name="Douglass A.P."/>
            <person name="Hanson S.J."/>
            <person name="Klenk H.-P."/>
            <person name="LaButti K.M."/>
            <person name="Lapidus A."/>
            <person name="Lindquist E.A."/>
            <person name="Lipzen A.M."/>
            <person name="Meier-Kolthoff J.P."/>
            <person name="Ohm R.A."/>
            <person name="Otillar R.P."/>
            <person name="Pangilinan J.L."/>
            <person name="Peng Y."/>
            <person name="Rokas A."/>
            <person name="Rosa C.A."/>
            <person name="Scheuner C."/>
            <person name="Sibirny A.A."/>
            <person name="Slot J.C."/>
            <person name="Stielow J.B."/>
            <person name="Sun H."/>
            <person name="Kurtzman C.P."/>
            <person name="Blackwell M."/>
            <person name="Grigoriev I.V."/>
            <person name="Jeffries T.W."/>
        </authorList>
    </citation>
    <scope>NUCLEOTIDE SEQUENCE [LARGE SCALE GENOMIC DNA]</scope>
    <source>
        <strain evidence="11 12">DSM 6958</strain>
    </source>
</reference>
<proteinExistence type="predicted"/>
<evidence type="ECO:0000259" key="10">
    <source>
        <dbReference type="PROSITE" id="PS51489"/>
    </source>
</evidence>
<evidence type="ECO:0008006" key="13">
    <source>
        <dbReference type="Google" id="ProtNLM"/>
    </source>
</evidence>
<evidence type="ECO:0000313" key="12">
    <source>
        <dbReference type="Proteomes" id="UP000095009"/>
    </source>
</evidence>
<dbReference type="EMBL" id="KV454412">
    <property type="protein sequence ID" value="ODQ64395.1"/>
    <property type="molecule type" value="Genomic_DNA"/>
</dbReference>
<dbReference type="PROSITE" id="PS50011">
    <property type="entry name" value="PROTEIN_KINASE_DOM"/>
    <property type="match status" value="1"/>
</dbReference>
<dbReference type="SMART" id="SM00777">
    <property type="entry name" value="Mad3_BUB1_I"/>
    <property type="match status" value="1"/>
</dbReference>
<evidence type="ECO:0000256" key="6">
    <source>
        <dbReference type="ARBA" id="ARBA00023328"/>
    </source>
</evidence>
<feature type="region of interest" description="Disordered" evidence="8">
    <location>
        <begin position="349"/>
        <end position="372"/>
    </location>
</feature>
<evidence type="ECO:0000256" key="2">
    <source>
        <dbReference type="ARBA" id="ARBA00022454"/>
    </source>
</evidence>
<dbReference type="Pfam" id="PF00069">
    <property type="entry name" value="Pkinase"/>
    <property type="match status" value="1"/>
</dbReference>
<dbReference type="PROSITE" id="PS00108">
    <property type="entry name" value="PROTEIN_KINASE_ST"/>
    <property type="match status" value="1"/>
</dbReference>
<dbReference type="Gene3D" id="1.25.40.430">
    <property type="match status" value="1"/>
</dbReference>
<dbReference type="PROSITE" id="PS00107">
    <property type="entry name" value="PROTEIN_KINASE_ATP"/>
    <property type="match status" value="1"/>
</dbReference>
<keyword evidence="5 7" id="KW-0067">ATP-binding</keyword>
<organism evidence="11 12">
    <name type="scientific">Nadsonia fulvescens var. elongata DSM 6958</name>
    <dbReference type="NCBI Taxonomy" id="857566"/>
    <lineage>
        <taxon>Eukaryota</taxon>
        <taxon>Fungi</taxon>
        <taxon>Dikarya</taxon>
        <taxon>Ascomycota</taxon>
        <taxon>Saccharomycotina</taxon>
        <taxon>Dipodascomycetes</taxon>
        <taxon>Dipodascales</taxon>
        <taxon>Dipodascales incertae sedis</taxon>
        <taxon>Nadsonia</taxon>
    </lineage>
</organism>
<keyword evidence="4" id="KW-0995">Kinetochore</keyword>
<dbReference type="GO" id="GO:0004672">
    <property type="term" value="F:protein kinase activity"/>
    <property type="evidence" value="ECO:0007669"/>
    <property type="project" value="InterPro"/>
</dbReference>
<evidence type="ECO:0000256" key="3">
    <source>
        <dbReference type="ARBA" id="ARBA00022741"/>
    </source>
</evidence>
<feature type="binding site" evidence="7">
    <location>
        <position position="480"/>
    </location>
    <ligand>
        <name>ATP</name>
        <dbReference type="ChEBI" id="CHEBI:30616"/>
    </ligand>
</feature>
<keyword evidence="6" id="KW-0137">Centromere</keyword>
<accession>A0A1E3PG64</accession>
<dbReference type="Pfam" id="PF08171">
    <property type="entry name" value="Mad3_BUB1_II"/>
    <property type="match status" value="1"/>
</dbReference>
<dbReference type="SMART" id="SM00220">
    <property type="entry name" value="S_TKc"/>
    <property type="match status" value="1"/>
</dbReference>
<dbReference type="SUPFAM" id="SSF56112">
    <property type="entry name" value="Protein kinase-like (PK-like)"/>
    <property type="match status" value="1"/>
</dbReference>
<evidence type="ECO:0000259" key="9">
    <source>
        <dbReference type="PROSITE" id="PS50011"/>
    </source>
</evidence>
<dbReference type="PANTHER" id="PTHR14030">
    <property type="entry name" value="MITOTIC CHECKPOINT SERINE/THREONINE-PROTEIN KINASE BUB1"/>
    <property type="match status" value="1"/>
</dbReference>
<dbReference type="InterPro" id="IPR017441">
    <property type="entry name" value="Protein_kinase_ATP_BS"/>
</dbReference>
<dbReference type="InterPro" id="IPR015661">
    <property type="entry name" value="Bub1/Mad3"/>
</dbReference>
<dbReference type="Pfam" id="PF08311">
    <property type="entry name" value="Mad3_BUB1_I"/>
    <property type="match status" value="1"/>
</dbReference>
<protein>
    <recommendedName>
        <fullName evidence="13">Kinase-like protein</fullName>
    </recommendedName>
</protein>
<evidence type="ECO:0000256" key="7">
    <source>
        <dbReference type="PROSITE-ProRule" id="PRU10141"/>
    </source>
</evidence>
<dbReference type="InterPro" id="IPR013212">
    <property type="entry name" value="Mad3/Bub1_I"/>
</dbReference>
<dbReference type="InterPro" id="IPR008271">
    <property type="entry name" value="Ser/Thr_kinase_AS"/>
</dbReference>
<dbReference type="GO" id="GO:0051754">
    <property type="term" value="P:meiotic sister chromatid cohesion, centromeric"/>
    <property type="evidence" value="ECO:0007669"/>
    <property type="project" value="TreeGrafter"/>
</dbReference>
<dbReference type="PANTHER" id="PTHR14030:SF4">
    <property type="entry name" value="BUB1 KINASE, ISOFORM A-RELATED"/>
    <property type="match status" value="1"/>
</dbReference>
<dbReference type="InterPro" id="IPR011009">
    <property type="entry name" value="Kinase-like_dom_sf"/>
</dbReference>
<evidence type="ECO:0000256" key="8">
    <source>
        <dbReference type="SAM" id="MobiDB-lite"/>
    </source>
</evidence>
<sequence>MTASVSAASAVRPTRPESINKRQELEQRLAGRAELDDPLEAYIDLINWIVTHDSRLQSVDRGFFELLEKCALEFSKEVMYRNDSRYLKVWIRYAKLLEKPKQVFMYLAKCQIGQGLAMFYEEYAGFLEMHERRYQANEVFKRGIEVQARPVKRLQKRYNEFKQRCMLVPIQKKKDEPKSPVFPRPRNDLTESLAPAINPLHRPSASVIPTKPPQTITRRPEIIALQMEHFLKSGQEYCLEEVLAQSRQLYNKRYPEKVSGIQHHRVSEPYYTTTVPLKGSPTLPSPRKRPASPTMTIHSRIATENINDMFNRPLSQGENDSSVSYQSRFPVMTPITETTETLALSTLRRNSASSKQHDNSPSLGKPKRAPQRMFSEPFYNPIKESLKNEALMRISPPISSYQDYYRYPGTSLNKLAVLQRELPRANTVAKPSMALGHLPIIDFTGSNQLVCVKREIGRGGYASVYLVEIATDSSRLCALKVERPASLWEFYILSQIRQRAAQQEYGSFNNFSVIGFRGLHHYDDESYLILEYSAQGTVLDAVNVMKSIGVNGGIDECVAIFITVELLRFIEQLHQMNIIHGDLKPDNVMIRFNFVNDTEWSSQYNSEGKYGWGQKGISIIDFGRGIDMTLFLPTVKFTADWKTDTQDCIQMQRGQPWTYEVDYYGVANIIHTMLFGKFIEVSETPSRNPLRSSSSSSSSTINPVYKLTQALKRYWQQDLWTEVFNILLNPQLQVDNTENLPINNVIRNCRQKLEAWLEKNGDITGISLKSCLRKIEVELNERRKHLK</sequence>
<comment type="subcellular location">
    <subcellularLocation>
        <location evidence="1">Chromosome</location>
        <location evidence="1">Centromere</location>
        <location evidence="1">Kinetochore</location>
    </subcellularLocation>
</comment>
<evidence type="ECO:0000256" key="4">
    <source>
        <dbReference type="ARBA" id="ARBA00022838"/>
    </source>
</evidence>
<dbReference type="Gene3D" id="1.10.510.10">
    <property type="entry name" value="Transferase(Phosphotransferase) domain 1"/>
    <property type="match status" value="1"/>
</dbReference>
<keyword evidence="12" id="KW-1185">Reference proteome</keyword>
<dbReference type="PROSITE" id="PS51489">
    <property type="entry name" value="BUB1_N"/>
    <property type="match status" value="1"/>
</dbReference>
<dbReference type="GO" id="GO:0005524">
    <property type="term" value="F:ATP binding"/>
    <property type="evidence" value="ECO:0007669"/>
    <property type="project" value="UniProtKB-UniRule"/>
</dbReference>
<evidence type="ECO:0000313" key="11">
    <source>
        <dbReference type="EMBL" id="ODQ64395.1"/>
    </source>
</evidence>
<keyword evidence="2" id="KW-0158">Chromosome</keyword>
<dbReference type="GO" id="GO:0007094">
    <property type="term" value="P:mitotic spindle assembly checkpoint signaling"/>
    <property type="evidence" value="ECO:0007669"/>
    <property type="project" value="InterPro"/>
</dbReference>
<dbReference type="AlphaFoldDB" id="A0A1E3PG64"/>
<feature type="domain" description="BUB1 N-terminal" evidence="10">
    <location>
        <begin position="25"/>
        <end position="189"/>
    </location>
</feature>
<evidence type="ECO:0000256" key="1">
    <source>
        <dbReference type="ARBA" id="ARBA00004629"/>
    </source>
</evidence>
<dbReference type="InterPro" id="IPR012572">
    <property type="entry name" value="Mad3/Bub1_II"/>
</dbReference>
<dbReference type="InterPro" id="IPR000719">
    <property type="entry name" value="Prot_kinase_dom"/>
</dbReference>
<dbReference type="Proteomes" id="UP000095009">
    <property type="component" value="Unassembled WGS sequence"/>
</dbReference>
<name>A0A1E3PG64_9ASCO</name>
<dbReference type="STRING" id="857566.A0A1E3PG64"/>